<reference evidence="2 3" key="1">
    <citation type="submission" date="2017-04" db="EMBL/GenBank/DDBJ databases">
        <title>Draft Aigarchaeota genome from a New Zealand hot spring.</title>
        <authorList>
            <person name="Reysenbach A.-L."/>
            <person name="Donaho J.A."/>
            <person name="Gerhart J."/>
            <person name="Kelley J.F."/>
            <person name="Kouba K."/>
            <person name="Podar M."/>
            <person name="Stott M."/>
        </authorList>
    </citation>
    <scope>NUCLEOTIDE SEQUENCE [LARGE SCALE GENOMIC DNA]</scope>
    <source>
        <strain evidence="2">NZ13_MG1</strain>
    </source>
</reference>
<dbReference type="PROSITE" id="PS50910">
    <property type="entry name" value="HEPN"/>
    <property type="match status" value="1"/>
</dbReference>
<evidence type="ECO:0000313" key="3">
    <source>
        <dbReference type="Proteomes" id="UP000244066"/>
    </source>
</evidence>
<name>A0A2R7Y1W6_9ARCH</name>
<sequence>MEAPDFSRGVAHIPTRYPNAWAEGIPPEYYTEKDAECAVRSAEKIIEWVEGSWRLLSGEKRKEQE</sequence>
<evidence type="ECO:0000259" key="1">
    <source>
        <dbReference type="PROSITE" id="PS50910"/>
    </source>
</evidence>
<protein>
    <recommendedName>
        <fullName evidence="1">HEPN domain-containing protein</fullName>
    </recommendedName>
</protein>
<comment type="caution">
    <text evidence="2">The sequence shown here is derived from an EMBL/GenBank/DDBJ whole genome shotgun (WGS) entry which is preliminary data.</text>
</comment>
<dbReference type="Pfam" id="PF05168">
    <property type="entry name" value="HEPN"/>
    <property type="match status" value="1"/>
</dbReference>
<proteinExistence type="predicted"/>
<gene>
    <name evidence="2" type="ORF">B9J98_05970</name>
</gene>
<dbReference type="SUPFAM" id="SSF81593">
    <property type="entry name" value="Nucleotidyltransferase substrate binding subunit/domain"/>
    <property type="match status" value="1"/>
</dbReference>
<dbReference type="InterPro" id="IPR007842">
    <property type="entry name" value="HEPN_dom"/>
</dbReference>
<dbReference type="EMBL" id="NDWU01000016">
    <property type="protein sequence ID" value="PUA31531.1"/>
    <property type="molecule type" value="Genomic_DNA"/>
</dbReference>
<dbReference type="Proteomes" id="UP000244066">
    <property type="component" value="Unassembled WGS sequence"/>
</dbReference>
<feature type="domain" description="HEPN" evidence="1">
    <location>
        <begin position="1"/>
        <end position="45"/>
    </location>
</feature>
<evidence type="ECO:0000313" key="2">
    <source>
        <dbReference type="EMBL" id="PUA31531.1"/>
    </source>
</evidence>
<organism evidence="2 3">
    <name type="scientific">Candidatus Terraquivivens tikiterensis</name>
    <dbReference type="NCBI Taxonomy" id="1980982"/>
    <lineage>
        <taxon>Archaea</taxon>
        <taxon>Nitrososphaerota</taxon>
        <taxon>Candidatus Wolframiiraptoraceae</taxon>
        <taxon>Candidatus Terraquivivens</taxon>
    </lineage>
</organism>
<dbReference type="Gene3D" id="1.20.120.330">
    <property type="entry name" value="Nucleotidyltransferases domain 2"/>
    <property type="match status" value="1"/>
</dbReference>
<dbReference type="AlphaFoldDB" id="A0A2R7Y1W6"/>
<accession>A0A2R7Y1W6</accession>